<gene>
    <name evidence="1" type="ORF">AKS96_05</name>
</gene>
<dbReference type="Proteomes" id="UP000028461">
    <property type="component" value="Segment"/>
</dbReference>
<keyword evidence="2" id="KW-1185">Reference proteome</keyword>
<reference evidence="1 2" key="1">
    <citation type="journal article" date="2014" name="PLoS ONE">
        <title>Four Escherichia coli O157:H7 Phages: A New Bacteriophage Genus and Taxonomic Classification of T1-Like Phages.</title>
        <authorList>
            <person name="Niu Y.D."/>
            <person name="McAllister T.A."/>
            <person name="Nash J.H."/>
            <person name="Kropinski A.M."/>
            <person name="Stanford K."/>
        </authorList>
    </citation>
    <scope>NUCLEOTIDE SEQUENCE [LARGE SCALE GENOMIC DNA]</scope>
</reference>
<dbReference type="KEGG" id="vg:20283864"/>
<sequence>MNQKTRWMYPQIIESQINRSLLVAVSELIEQMKLSAKRLKIDTAQEIEEEDSDLSDVISALLSGFVSTLPALALAIYRYNSAQFLKVANNSGGKNNPVVLALGLYGINADEPWWLDTRNSWIVGTQLSASKLLNNIKDDFINNAITAQAGNTVDLDDRYRIYRKRTANIAAGITGSLNSNLMRRRLEDAGVSQYVWRGRLDDKERPSHVLREGVSFKSDGSDAGKLDGLAIFPGQQYGCRCWAVPKWENLINEE</sequence>
<accession>A0A067YXU8</accession>
<protein>
    <submittedName>
        <fullName evidence="1">Head morphogenesis protein</fullName>
    </submittedName>
</protein>
<dbReference type="GeneID" id="20283864"/>
<evidence type="ECO:0000313" key="1">
    <source>
        <dbReference type="EMBL" id="AHI60708.1"/>
    </source>
</evidence>
<dbReference type="EMBL" id="KF771239">
    <property type="protein sequence ID" value="AHI60708.1"/>
    <property type="molecule type" value="Genomic_DNA"/>
</dbReference>
<evidence type="ECO:0000313" key="2">
    <source>
        <dbReference type="Proteomes" id="UP000028461"/>
    </source>
</evidence>
<name>A0A067YXU8_9CAUD</name>
<dbReference type="RefSeq" id="YP_009056060.1">
    <property type="nucleotide sequence ID" value="NC_024789.1"/>
</dbReference>
<proteinExistence type="predicted"/>
<organism evidence="1 2">
    <name type="scientific">Escherichia phage vB_EcoS_AKS96</name>
    <dbReference type="NCBI Taxonomy" id="1416031"/>
    <lineage>
        <taxon>Viruses</taxon>
        <taxon>Duplodnaviria</taxon>
        <taxon>Heunggongvirae</taxon>
        <taxon>Uroviricota</taxon>
        <taxon>Caudoviricetes</taxon>
        <taxon>Drexlerviridae</taxon>
        <taxon>Rogunavirinae</taxon>
        <taxon>Rogunavirus</taxon>
        <taxon>Rogunavirus AKS96</taxon>
    </lineage>
</organism>